<name>A0A840QKQ9_9BACI</name>
<feature type="transmembrane region" description="Helical" evidence="1">
    <location>
        <begin position="55"/>
        <end position="73"/>
    </location>
</feature>
<sequence length="554" mass="63913">MMYLLPLLFLNVNPLAWIYERNALFYKEQVLRLIIGAIYTFVVFYIFLIDVTLDAAFAWYAVVVALNFFISSFRKKRTNMELNILSGMGVILILAAGYFTFINPIFTASERNEIPEAEVSQEQLEPINEENIRVVPYEYARYQSEVVFGSLDNYAFYSLGESSIQKIDDELFWVTPIEYSDFFRWIRTDSVPGYIAVSAEDPNDQAELVDDYEMTVVPSAFFGENLKRHVRRSYPEEILIGTSFEPDEDGHPYYVYSYANYQHFRHGAKAEGVIVVDAVTGEMEDYALGEMPAFIDQGIAESISYNYNQWFGWYKNGFLNRFLGREGVHEPRREELIGVFNEDLDMHWFVDHERPTGEGNTMVGFSMINARTGEMTYYEGASGILNGEASRSLVDRTFERENWVGTQPVLYSIYEEYTWVVPVVDRNDNYRKLALVHADSGNVVYGDTRREAFDEYQYMLATDLQSDADIPTDVANEVVETKTVLRVSITEGEDGQVIRLLFEDDDRIFTITSSESTMATFIEPGDQLEINYIDTEEQNISIQEFTNLTLEEQE</sequence>
<protein>
    <submittedName>
        <fullName evidence="2">Uncharacterized protein</fullName>
    </submittedName>
</protein>
<organism evidence="2 3">
    <name type="scientific">Texcoconibacillus texcoconensis</name>
    <dbReference type="NCBI Taxonomy" id="1095777"/>
    <lineage>
        <taxon>Bacteria</taxon>
        <taxon>Bacillati</taxon>
        <taxon>Bacillota</taxon>
        <taxon>Bacilli</taxon>
        <taxon>Bacillales</taxon>
        <taxon>Bacillaceae</taxon>
        <taxon>Texcoconibacillus</taxon>
    </lineage>
</organism>
<keyword evidence="1" id="KW-0812">Transmembrane</keyword>
<feature type="transmembrane region" description="Helical" evidence="1">
    <location>
        <begin position="85"/>
        <end position="106"/>
    </location>
</feature>
<reference evidence="2 3" key="1">
    <citation type="submission" date="2020-08" db="EMBL/GenBank/DDBJ databases">
        <title>Genomic Encyclopedia of Type Strains, Phase IV (KMG-IV): sequencing the most valuable type-strain genomes for metagenomic binning, comparative biology and taxonomic classification.</title>
        <authorList>
            <person name="Goeker M."/>
        </authorList>
    </citation>
    <scope>NUCLEOTIDE SEQUENCE [LARGE SCALE GENOMIC DNA]</scope>
    <source>
        <strain evidence="2 3">DSM 24696</strain>
    </source>
</reference>
<dbReference type="Proteomes" id="UP000551878">
    <property type="component" value="Unassembled WGS sequence"/>
</dbReference>
<keyword evidence="1" id="KW-0472">Membrane</keyword>
<keyword evidence="1" id="KW-1133">Transmembrane helix</keyword>
<dbReference type="AlphaFoldDB" id="A0A840QKQ9"/>
<evidence type="ECO:0000256" key="1">
    <source>
        <dbReference type="SAM" id="Phobius"/>
    </source>
</evidence>
<dbReference type="EMBL" id="JACHHB010000001">
    <property type="protein sequence ID" value="MBB5171963.1"/>
    <property type="molecule type" value="Genomic_DNA"/>
</dbReference>
<accession>A0A840QKQ9</accession>
<feature type="transmembrane region" description="Helical" evidence="1">
    <location>
        <begin position="30"/>
        <end position="49"/>
    </location>
</feature>
<evidence type="ECO:0000313" key="3">
    <source>
        <dbReference type="Proteomes" id="UP000551878"/>
    </source>
</evidence>
<proteinExistence type="predicted"/>
<evidence type="ECO:0000313" key="2">
    <source>
        <dbReference type="EMBL" id="MBB5171963.1"/>
    </source>
</evidence>
<gene>
    <name evidence="2" type="ORF">HNQ41_000103</name>
</gene>
<keyword evidence="3" id="KW-1185">Reference proteome</keyword>
<comment type="caution">
    <text evidence="2">The sequence shown here is derived from an EMBL/GenBank/DDBJ whole genome shotgun (WGS) entry which is preliminary data.</text>
</comment>